<comment type="similarity">
    <text evidence="7">Belongs to the binding-protein-dependent transport system permease family.</text>
</comment>
<dbReference type="EMBL" id="JAGIOI010000001">
    <property type="protein sequence ID" value="MBP2413836.1"/>
    <property type="molecule type" value="Genomic_DNA"/>
</dbReference>
<comment type="caution">
    <text evidence="10">The sequence shown here is derived from an EMBL/GenBank/DDBJ whole genome shotgun (WGS) entry which is preliminary data.</text>
</comment>
<evidence type="ECO:0000256" key="3">
    <source>
        <dbReference type="ARBA" id="ARBA00022475"/>
    </source>
</evidence>
<evidence type="ECO:0000256" key="1">
    <source>
        <dbReference type="ARBA" id="ARBA00004651"/>
    </source>
</evidence>
<dbReference type="InterPro" id="IPR000515">
    <property type="entry name" value="MetI-like"/>
</dbReference>
<keyword evidence="10" id="KW-0762">Sugar transport</keyword>
<organism evidence="10 11">
    <name type="scientific">Arthrobacter stackebrandtii</name>
    <dbReference type="NCBI Taxonomy" id="272161"/>
    <lineage>
        <taxon>Bacteria</taxon>
        <taxon>Bacillati</taxon>
        <taxon>Actinomycetota</taxon>
        <taxon>Actinomycetes</taxon>
        <taxon>Micrococcales</taxon>
        <taxon>Micrococcaceae</taxon>
        <taxon>Arthrobacter</taxon>
    </lineage>
</organism>
<dbReference type="PANTHER" id="PTHR43005:SF1">
    <property type="entry name" value="SPERMIDINE_PUTRESCINE TRANSPORT SYSTEM PERMEASE PROTEIN"/>
    <property type="match status" value="1"/>
</dbReference>
<keyword evidence="6 7" id="KW-0472">Membrane</keyword>
<evidence type="ECO:0000313" key="10">
    <source>
        <dbReference type="EMBL" id="MBP2413836.1"/>
    </source>
</evidence>
<gene>
    <name evidence="10" type="ORF">JOF48_002635</name>
</gene>
<evidence type="ECO:0000256" key="8">
    <source>
        <dbReference type="SAM" id="MobiDB-lite"/>
    </source>
</evidence>
<dbReference type="Gene3D" id="1.10.3720.10">
    <property type="entry name" value="MetI-like"/>
    <property type="match status" value="1"/>
</dbReference>
<dbReference type="CDD" id="cd06261">
    <property type="entry name" value="TM_PBP2"/>
    <property type="match status" value="1"/>
</dbReference>
<feature type="transmembrane region" description="Helical" evidence="7">
    <location>
        <begin position="100"/>
        <end position="126"/>
    </location>
</feature>
<accession>A0ABS4YYE5</accession>
<dbReference type="PROSITE" id="PS50928">
    <property type="entry name" value="ABC_TM1"/>
    <property type="match status" value="1"/>
</dbReference>
<name>A0ABS4YYE5_9MICC</name>
<reference evidence="10 11" key="1">
    <citation type="submission" date="2021-03" db="EMBL/GenBank/DDBJ databases">
        <title>Sequencing the genomes of 1000 actinobacteria strains.</title>
        <authorList>
            <person name="Klenk H.-P."/>
        </authorList>
    </citation>
    <scope>NUCLEOTIDE SEQUENCE [LARGE SCALE GENOMIC DNA]</scope>
    <source>
        <strain evidence="10 11">DSM 16005</strain>
    </source>
</reference>
<comment type="subcellular location">
    <subcellularLocation>
        <location evidence="1 7">Cell membrane</location>
        <topology evidence="1 7">Multi-pass membrane protein</topology>
    </subcellularLocation>
</comment>
<sequence>MQANTSKAAAPAGAPAPAGPAGISPRGSGSARKPVASSREARLGLLLVLPAVAVIVILIGYPTISSIWYSFTDRMVGSPGRFIGLANYARLATDSGFLSAAANLVLIVGISLLLKLVLGTLVAVILNRPLPGRNLWRLLVMLPWAMPGFVAFMGLRLMFESPYGAINVALETFTSPVPFLSDPTWARISVVLATVWRGFPFWAISILAALQTIPKELYEAARMDGASAWQQFVNITIPQIRATVAVIAVISAIWTANGFENIWLMTQGGPSTTTMTFPVLSFLSLQSRQLGQAAAYAVVILPVMALFIMLLSRRKKEI</sequence>
<feature type="transmembrane region" description="Helical" evidence="7">
    <location>
        <begin position="185"/>
        <end position="210"/>
    </location>
</feature>
<feature type="transmembrane region" description="Helical" evidence="7">
    <location>
        <begin position="293"/>
        <end position="312"/>
    </location>
</feature>
<feature type="transmembrane region" description="Helical" evidence="7">
    <location>
        <begin position="43"/>
        <end position="69"/>
    </location>
</feature>
<evidence type="ECO:0000256" key="4">
    <source>
        <dbReference type="ARBA" id="ARBA00022692"/>
    </source>
</evidence>
<proteinExistence type="inferred from homology"/>
<evidence type="ECO:0000256" key="7">
    <source>
        <dbReference type="RuleBase" id="RU363032"/>
    </source>
</evidence>
<feature type="compositionally biased region" description="Low complexity" evidence="8">
    <location>
        <begin position="8"/>
        <end position="31"/>
    </location>
</feature>
<dbReference type="PANTHER" id="PTHR43005">
    <property type="entry name" value="BLR7065 PROTEIN"/>
    <property type="match status" value="1"/>
</dbReference>
<dbReference type="SUPFAM" id="SSF161098">
    <property type="entry name" value="MetI-like"/>
    <property type="match status" value="1"/>
</dbReference>
<dbReference type="InterPro" id="IPR035906">
    <property type="entry name" value="MetI-like_sf"/>
</dbReference>
<protein>
    <submittedName>
        <fullName evidence="10">ABC-type sugar transport system permease subunit</fullName>
    </submittedName>
</protein>
<feature type="region of interest" description="Disordered" evidence="8">
    <location>
        <begin position="1"/>
        <end position="33"/>
    </location>
</feature>
<keyword evidence="11" id="KW-1185">Reference proteome</keyword>
<evidence type="ECO:0000256" key="2">
    <source>
        <dbReference type="ARBA" id="ARBA00022448"/>
    </source>
</evidence>
<feature type="transmembrane region" description="Helical" evidence="7">
    <location>
        <begin position="138"/>
        <end position="159"/>
    </location>
</feature>
<dbReference type="RefSeq" id="WP_209681397.1">
    <property type="nucleotide sequence ID" value="NZ_JAGIOI010000001.1"/>
</dbReference>
<keyword evidence="3" id="KW-1003">Cell membrane</keyword>
<evidence type="ECO:0000256" key="5">
    <source>
        <dbReference type="ARBA" id="ARBA00022989"/>
    </source>
</evidence>
<keyword evidence="2 7" id="KW-0813">Transport</keyword>
<keyword evidence="4 7" id="KW-0812">Transmembrane</keyword>
<feature type="domain" description="ABC transmembrane type-1" evidence="9">
    <location>
        <begin position="101"/>
        <end position="311"/>
    </location>
</feature>
<evidence type="ECO:0000259" key="9">
    <source>
        <dbReference type="PROSITE" id="PS50928"/>
    </source>
</evidence>
<evidence type="ECO:0000256" key="6">
    <source>
        <dbReference type="ARBA" id="ARBA00023136"/>
    </source>
</evidence>
<dbReference type="Proteomes" id="UP000711614">
    <property type="component" value="Unassembled WGS sequence"/>
</dbReference>
<dbReference type="Pfam" id="PF00528">
    <property type="entry name" value="BPD_transp_1"/>
    <property type="match status" value="1"/>
</dbReference>
<evidence type="ECO:0000313" key="11">
    <source>
        <dbReference type="Proteomes" id="UP000711614"/>
    </source>
</evidence>
<keyword evidence="5 7" id="KW-1133">Transmembrane helix</keyword>